<feature type="domain" description="HSac2" evidence="3">
    <location>
        <begin position="656"/>
        <end position="852"/>
    </location>
</feature>
<dbReference type="GO" id="GO:0043812">
    <property type="term" value="F:phosphatidylinositol-4-phosphate phosphatase activity"/>
    <property type="evidence" value="ECO:0007669"/>
    <property type="project" value="TreeGrafter"/>
</dbReference>
<dbReference type="AlphaFoldDB" id="A0A146KNL7"/>
<sequence>MVDNRSIIPMEIFRTDEFYVLMNNESSLWCNRLTGEIEAKPGWELANSGDPECLGVFYGLIGKVDFQGEGEARLLLVKETDPVGSLPDGREVVKIRSIAFLHICGPEITAAELGLRSCKKHKGGSLNVFELPQKASLAKTWGSIKSATSSIKNTTQHAAAMATYQVKSGLKKDIKEKEKFEKRILDELSRIFTDTDSFYFCVGPPGSKQCDLTNCLQKQSPDASIDDRFFWNKYMLKDIIEMNNELANAWVLPIIQGYVQIEHCNLEVDPLAFGSQMTEFITIGIISRRSRHRAGTRYKRRGLDEDGKCANYVETEQFLATANHQISFVMVRGSVPLFWSQPGYKYRPPPHIDKGDAETKLAFERHMKEELETYGPVCIVNLVEQTGKEKVIWEGFTEQVINFDSPQITYATFDFHEHCRGMKFENVSYLIARLEDSVQEMGFCWRDEQGVICRQNGVFRVNCIDCLDRTNVVQTALGKAILEIQLTKLGLLSPEGVFPAALRSTFQLLWANNGDIISKQYAGTNALKGDYTRTGERKFTGMMKDGMNSANRYLRRVLLDDLRQLSIEVCMGYELTPLTYSSTLAYEFLDVVSTQDYSCPSTYVERELLLGMAVYNFSRYYLSRFKDVYRQATIDIMQGQTVSEDMLTEHEDADSNATAEHVKLLIEDCKKMLISDSTLIVGAWGLINADPVTGDPNETDMDTILILTRTSYYVADYDDEIDQVTKCQRVLLSDISMVELGPMENQSQNPLQLFNKGKQKQSGQQCLRFRYKIDSNCVYSHTFRSSNLRFFNNVAIVIKTEEEMLESLRAICDCFRVALEVANEDNVQWHVGAPLNKLNTPVTPNSLSSPSMPRNVSETQLVNLKNVGTKAISNMTSKFSKIGSLTIRRKSSANQEMPLPEFAMEDGEVVMAPDYEDENAKGKRDVCEAKNDSFLPNVGIVMSNTAIQHEEDLDADDVILEGDITEGSRLSSVTATKPTELKVRKFSHSSGEVDVDKDHLKPDDANPSISSNKLELSLGSITSSQSENALKSLKSGFSNATNVLTSPSAVAVLSPLTKLAKGMQTLGANLDIRRLKHGKTNYEPTSETNRLKELWASSKCRSKLIAV</sequence>
<dbReference type="PANTHER" id="PTHR45662">
    <property type="entry name" value="PHOSPHATIDYLINOSITIDE PHOSPHATASE SAC1"/>
    <property type="match status" value="1"/>
</dbReference>
<dbReference type="PROSITE" id="PS51791">
    <property type="entry name" value="HSAC2"/>
    <property type="match status" value="1"/>
</dbReference>
<dbReference type="InterPro" id="IPR022158">
    <property type="entry name" value="Inositol_phosphatase"/>
</dbReference>
<dbReference type="GO" id="GO:0046856">
    <property type="term" value="P:phosphatidylinositol dephosphorylation"/>
    <property type="evidence" value="ECO:0007669"/>
    <property type="project" value="TreeGrafter"/>
</dbReference>
<dbReference type="PROSITE" id="PS50275">
    <property type="entry name" value="SAC"/>
    <property type="match status" value="1"/>
</dbReference>
<feature type="domain" description="SAC" evidence="2">
    <location>
        <begin position="207"/>
        <end position="523"/>
    </location>
</feature>
<dbReference type="Pfam" id="PF02383">
    <property type="entry name" value="Syja_N"/>
    <property type="match status" value="1"/>
</dbReference>
<dbReference type="InterPro" id="IPR034753">
    <property type="entry name" value="hSac2"/>
</dbReference>
<reference evidence="4" key="1">
    <citation type="journal article" date="2016" name="Gigascience">
        <title>De novo construction of an expanded transcriptome assembly for the western tarnished plant bug, Lygus hesperus.</title>
        <authorList>
            <person name="Tassone E.E."/>
            <person name="Geib S.M."/>
            <person name="Hall B."/>
            <person name="Fabrick J.A."/>
            <person name="Brent C.S."/>
            <person name="Hull J.J."/>
        </authorList>
    </citation>
    <scope>NUCLEOTIDE SEQUENCE</scope>
</reference>
<organism evidence="4">
    <name type="scientific">Lygus hesperus</name>
    <name type="common">Western plant bug</name>
    <dbReference type="NCBI Taxonomy" id="30085"/>
    <lineage>
        <taxon>Eukaryota</taxon>
        <taxon>Metazoa</taxon>
        <taxon>Ecdysozoa</taxon>
        <taxon>Arthropoda</taxon>
        <taxon>Hexapoda</taxon>
        <taxon>Insecta</taxon>
        <taxon>Pterygota</taxon>
        <taxon>Neoptera</taxon>
        <taxon>Paraneoptera</taxon>
        <taxon>Hemiptera</taxon>
        <taxon>Heteroptera</taxon>
        <taxon>Panheteroptera</taxon>
        <taxon>Cimicomorpha</taxon>
        <taxon>Miridae</taxon>
        <taxon>Mirini</taxon>
        <taxon>Lygus</taxon>
    </lineage>
</organism>
<evidence type="ECO:0000259" key="2">
    <source>
        <dbReference type="PROSITE" id="PS50275"/>
    </source>
</evidence>
<protein>
    <submittedName>
        <fullName evidence="4">Phosphatidylinositide phosphatase SAC2</fullName>
    </submittedName>
</protein>
<dbReference type="GO" id="GO:0005769">
    <property type="term" value="C:early endosome"/>
    <property type="evidence" value="ECO:0007669"/>
    <property type="project" value="TreeGrafter"/>
</dbReference>
<proteinExistence type="predicted"/>
<dbReference type="EMBL" id="GDHC01021722">
    <property type="protein sequence ID" value="JAP96906.1"/>
    <property type="molecule type" value="Transcribed_RNA"/>
</dbReference>
<evidence type="ECO:0000256" key="1">
    <source>
        <dbReference type="SAM" id="MobiDB-lite"/>
    </source>
</evidence>
<accession>A0A146KNL7</accession>
<dbReference type="InterPro" id="IPR002013">
    <property type="entry name" value="SAC_dom"/>
</dbReference>
<feature type="compositionally biased region" description="Basic and acidic residues" evidence="1">
    <location>
        <begin position="994"/>
        <end position="1004"/>
    </location>
</feature>
<dbReference type="PANTHER" id="PTHR45662:SF8">
    <property type="entry name" value="PHOSPHATIDYLINOSITIDE PHOSPHATASE SAC2"/>
    <property type="match status" value="1"/>
</dbReference>
<evidence type="ECO:0000313" key="4">
    <source>
        <dbReference type="EMBL" id="JAP96906.1"/>
    </source>
</evidence>
<dbReference type="GO" id="GO:2001135">
    <property type="term" value="P:regulation of endocytic recycling"/>
    <property type="evidence" value="ECO:0007669"/>
    <property type="project" value="TreeGrafter"/>
</dbReference>
<name>A0A146KNL7_LYGHE</name>
<dbReference type="GO" id="GO:0045334">
    <property type="term" value="C:clathrin-coated endocytic vesicle"/>
    <property type="evidence" value="ECO:0007669"/>
    <property type="project" value="TreeGrafter"/>
</dbReference>
<dbReference type="Pfam" id="PF12456">
    <property type="entry name" value="hSac2"/>
    <property type="match status" value="1"/>
</dbReference>
<gene>
    <name evidence="4" type="primary">inpp5f_1</name>
    <name evidence="4" type="ORF">g.85436</name>
</gene>
<evidence type="ECO:0000259" key="3">
    <source>
        <dbReference type="PROSITE" id="PS51791"/>
    </source>
</evidence>
<feature type="region of interest" description="Disordered" evidence="1">
    <location>
        <begin position="988"/>
        <end position="1008"/>
    </location>
</feature>